<dbReference type="Proteomes" id="UP000317158">
    <property type="component" value="Unassembled WGS sequence"/>
</dbReference>
<organism evidence="1 2">
    <name type="scientific">Methanoliparum thermophilum</name>
    <dbReference type="NCBI Taxonomy" id="2491083"/>
    <lineage>
        <taxon>Archaea</taxon>
        <taxon>Methanobacteriati</taxon>
        <taxon>Methanobacteriota</taxon>
        <taxon>Candidatus Methanoliparia</taxon>
        <taxon>Candidatus Methanoliparales</taxon>
        <taxon>Candidatus Methanoliparaceae</taxon>
        <taxon>Candidatus Methanoliparum</taxon>
    </lineage>
</organism>
<proteinExistence type="predicted"/>
<dbReference type="InterPro" id="IPR044561">
    <property type="entry name" value="ACT_ThrD-II-like"/>
</dbReference>
<evidence type="ECO:0000313" key="2">
    <source>
        <dbReference type="Proteomes" id="UP000317158"/>
    </source>
</evidence>
<dbReference type="AlphaFoldDB" id="A0A520KSR9"/>
<evidence type="ECO:0000313" key="1">
    <source>
        <dbReference type="EMBL" id="RZN64952.1"/>
    </source>
</evidence>
<dbReference type="EMBL" id="RXIF01000004">
    <property type="protein sequence ID" value="RZN64952.1"/>
    <property type="molecule type" value="Genomic_DNA"/>
</dbReference>
<reference evidence="1 2" key="1">
    <citation type="journal article" date="2019" name="Nat. Microbiol.">
        <title>Wide diversity of methane and short-chain alkane metabolisms in uncultured archaea.</title>
        <authorList>
            <person name="Borrel G."/>
            <person name="Adam P.S."/>
            <person name="McKay L.J."/>
            <person name="Chen L.X."/>
            <person name="Sierra-Garcia I.N."/>
            <person name="Sieber C.M."/>
            <person name="Letourneur Q."/>
            <person name="Ghozlane A."/>
            <person name="Andersen G.L."/>
            <person name="Li W.J."/>
            <person name="Hallam S.J."/>
            <person name="Muyzer G."/>
            <person name="de Oliveira V.M."/>
            <person name="Inskeep W.P."/>
            <person name="Banfield J.F."/>
            <person name="Gribaldo S."/>
        </authorList>
    </citation>
    <scope>NUCLEOTIDE SEQUENCE [LARGE SCALE GENOMIC DNA]</scope>
    <source>
        <strain evidence="1">NM1a</strain>
    </source>
</reference>
<sequence length="172" mass="19531">MKVKMKLELKDEPGTLIKALLPISKYGGNIVYVVHDREKKLPNGNITVQISIEANKDQVREIKNALEDEDIGILSIDEVKLIEDLAFIMIGHIVDTDIKDTIDRVDNTGFAEVIDLNLKMPNIKKESSARIIIRATGKEEMKKCVDLINKIANEKDFVLIYPLMLETQNERD</sequence>
<comment type="caution">
    <text evidence="1">The sequence shown here is derived from an EMBL/GenBank/DDBJ whole genome shotgun (WGS) entry which is preliminary data.</text>
</comment>
<protein>
    <submittedName>
        <fullName evidence="1">Amino acid-binding protein</fullName>
    </submittedName>
</protein>
<name>A0A520KSR9_METT2</name>
<gene>
    <name evidence="1" type="ORF">EF806_02610</name>
</gene>
<dbReference type="CDD" id="cd04886">
    <property type="entry name" value="ACT_ThrD-II-like"/>
    <property type="match status" value="1"/>
</dbReference>
<accession>A0A520KSR9</accession>